<feature type="transmembrane region" description="Helical" evidence="1">
    <location>
        <begin position="1052"/>
        <end position="1074"/>
    </location>
</feature>
<feature type="transmembrane region" description="Helical" evidence="1">
    <location>
        <begin position="1323"/>
        <end position="1345"/>
    </location>
</feature>
<organism evidence="3 4">
    <name type="scientific">Blepharisma stoltei</name>
    <dbReference type="NCBI Taxonomy" id="1481888"/>
    <lineage>
        <taxon>Eukaryota</taxon>
        <taxon>Sar</taxon>
        <taxon>Alveolata</taxon>
        <taxon>Ciliophora</taxon>
        <taxon>Postciliodesmatophora</taxon>
        <taxon>Heterotrichea</taxon>
        <taxon>Heterotrichida</taxon>
        <taxon>Blepharismidae</taxon>
        <taxon>Blepharisma</taxon>
    </lineage>
</organism>
<reference evidence="3" key="1">
    <citation type="submission" date="2021-09" db="EMBL/GenBank/DDBJ databases">
        <authorList>
            <consortium name="AG Swart"/>
            <person name="Singh M."/>
            <person name="Singh A."/>
            <person name="Seah K."/>
            <person name="Emmerich C."/>
        </authorList>
    </citation>
    <scope>NUCLEOTIDE SEQUENCE</scope>
    <source>
        <strain evidence="3">ATCC30299</strain>
    </source>
</reference>
<protein>
    <recommendedName>
        <fullName evidence="2">PAS domain-containing protein</fullName>
    </recommendedName>
</protein>
<keyword evidence="1" id="KW-0472">Membrane</keyword>
<feature type="transmembrane region" description="Helical" evidence="1">
    <location>
        <begin position="188"/>
        <end position="209"/>
    </location>
</feature>
<feature type="transmembrane region" description="Helical" evidence="1">
    <location>
        <begin position="101"/>
        <end position="123"/>
    </location>
</feature>
<name>A0AAU9J8D8_9CILI</name>
<feature type="domain" description="PAS" evidence="2">
    <location>
        <begin position="552"/>
        <end position="621"/>
    </location>
</feature>
<feature type="transmembrane region" description="Helical" evidence="1">
    <location>
        <begin position="254"/>
        <end position="275"/>
    </location>
</feature>
<dbReference type="SUPFAM" id="SSF55785">
    <property type="entry name" value="PYP-like sensor domain (PAS domain)"/>
    <property type="match status" value="1"/>
</dbReference>
<keyword evidence="1" id="KW-0812">Transmembrane</keyword>
<dbReference type="CDD" id="cd00130">
    <property type="entry name" value="PAS"/>
    <property type="match status" value="1"/>
</dbReference>
<feature type="transmembrane region" description="Helical" evidence="1">
    <location>
        <begin position="135"/>
        <end position="159"/>
    </location>
</feature>
<feature type="transmembrane region" description="Helical" evidence="1">
    <location>
        <begin position="45"/>
        <end position="63"/>
    </location>
</feature>
<keyword evidence="4" id="KW-1185">Reference proteome</keyword>
<dbReference type="InterPro" id="IPR000014">
    <property type="entry name" value="PAS"/>
</dbReference>
<feature type="transmembrane region" description="Helical" evidence="1">
    <location>
        <begin position="287"/>
        <end position="305"/>
    </location>
</feature>
<evidence type="ECO:0000313" key="4">
    <source>
        <dbReference type="Proteomes" id="UP001162131"/>
    </source>
</evidence>
<dbReference type="EMBL" id="CAJZBQ010000034">
    <property type="protein sequence ID" value="CAG9323515.1"/>
    <property type="molecule type" value="Genomic_DNA"/>
</dbReference>
<dbReference type="PANTHER" id="PTHR31600">
    <property type="entry name" value="TINY MACROCYSTS PROTEIN B-RELATED"/>
    <property type="match status" value="1"/>
</dbReference>
<proteinExistence type="predicted"/>
<keyword evidence="1" id="KW-1133">Transmembrane helix</keyword>
<evidence type="ECO:0000256" key="1">
    <source>
        <dbReference type="SAM" id="Phobius"/>
    </source>
</evidence>
<feature type="transmembrane region" description="Helical" evidence="1">
    <location>
        <begin position="1137"/>
        <end position="1160"/>
    </location>
</feature>
<evidence type="ECO:0000313" key="3">
    <source>
        <dbReference type="EMBL" id="CAG9323515.1"/>
    </source>
</evidence>
<comment type="caution">
    <text evidence="3">The sequence shown here is derived from an EMBL/GenBank/DDBJ whole genome shotgun (WGS) entry which is preliminary data.</text>
</comment>
<dbReference type="Proteomes" id="UP001162131">
    <property type="component" value="Unassembled WGS sequence"/>
</dbReference>
<dbReference type="Gene3D" id="3.30.450.20">
    <property type="entry name" value="PAS domain"/>
    <property type="match status" value="1"/>
</dbReference>
<gene>
    <name evidence="3" type="ORF">BSTOLATCC_MIC34164</name>
</gene>
<accession>A0AAU9J8D8</accession>
<dbReference type="InterPro" id="IPR057352">
    <property type="entry name" value="TPR_TmcB/C"/>
</dbReference>
<dbReference type="Pfam" id="PF25474">
    <property type="entry name" value="TPR_TmcB"/>
    <property type="match status" value="1"/>
</dbReference>
<feature type="transmembrane region" description="Helical" evidence="1">
    <location>
        <begin position="311"/>
        <end position="331"/>
    </location>
</feature>
<evidence type="ECO:0000259" key="2">
    <source>
        <dbReference type="SMART" id="SM00091"/>
    </source>
</evidence>
<feature type="transmembrane region" description="Helical" evidence="1">
    <location>
        <begin position="859"/>
        <end position="881"/>
    </location>
</feature>
<sequence>MNFRKCLISSETLWSRIKSAIFQTFYDIYNDDGQTQSISRSEKPLVGIVNILITLQMMTQLWYPEINISNWDAYSLLWNAISFSSIDFICASFNNGLSFCFYSGIAFVFIMTMGLISLTFFCFIKKKIHPIFILILRKIILFSKSIGHIPIMMVIIIWVKFSSNRDKVSENYPYSAEYSGSLKFNNSLQGLGIAFVILFNIILVSAEIFSTETRHSYFEKNILARSRSFPDVLGCICNSIFACVFTFIEKKFWIYGLYAFSITYFIIGLIFYLQIPYYNALPNYIKVGRHLVCSFTACSFMIGIYMNNAQVIFLTVLVINPLLTLISLYSLNWRISNIKIKAPQNQFSFELKMRNQLIAPKIENKQEMINRFSDCFSNKNFRLGKLLGVWEAYFCVDGLKDVRLATVKLAQVHTIDSNIEECYQEFICNKNLKHEGYIMYEDTAFLKYLKNMNKVKNDDKGLLFDILNFSDEISLRRPSTERIQKYSKSISFKVNFLKKKYSKLVLRFPNMASSKMLYGSFLRDILNEKDSNYFMFINNESSKQAPVKLNDLGRINTFDETHGILWTSAEKNNFGDIIYVNEIFSQMLGYQVSDLLESSLKALIPYPFYEFHNKVINKYIQSCTDLEAKVPTTLFMQNKAGLLVECTVRSRFIALNSYRFFLTSVSQIDTSRECALLSEDYNIYNYTSNFISWLDTPNESIKDRNIIKYIPDYQEIAKNPFVPCLTSLNGKKVAIVHEVRHFSTINMNIALIVSDHEEIKAWTQGIHEDQTVYQYGGEKTNSRLTEALSMEIYGKKDIEEVFKIASEHLLIENKKIKEKMSDIEDKSAGASSTLSKFFRNLKAGTQHNLISQSILSIKIFGWVVFWTLLAIIVASTAQLIYSSQEIYAASSIDTISDLGQVLYTLANIGINARLSDWSYRVKSNFVKYNLEILNNSLSELMDAEASLLENSGDWAYCSSTNLINFQVIPTWSYINNNTMVLSKANLIDGIQEFVKHAVHYLTVPYDLDAHYGDLYFLVNNGIGNFYIYLNQTFDSLVDCEIQKINDLSRNIYILYAFDVTVLIGGLVILAVFGIRLNKMQDKLWAFLIKISQMVMQNIRENCINRLYEVHGCDAMQIKPEIVFKNGIRIKANYIWSVLWRISIIFICALVFETVRTFVLYENCQQLLAKRSDFLKIATLRRNYLVEINMWFREANAVARNLTFYQFYPESYLFNNWHSEFYSLINKIKYVNNRYHSPEFMGLISDSTLNDIYSNSSYPGFPWLDYGTYASYNLALQDVYQSAFNGFNTRYVYNFTTFTVNNENEIISKINLDSKDKVTSQVNFIFSLSLLYMIFSFVACFVYYIPYLRNEIKKLRELQDLIHLLETPLI</sequence>
<feature type="transmembrane region" description="Helical" evidence="1">
    <location>
        <begin position="229"/>
        <end position="248"/>
    </location>
</feature>
<dbReference type="InterPro" id="IPR035965">
    <property type="entry name" value="PAS-like_dom_sf"/>
</dbReference>
<dbReference type="PANTHER" id="PTHR31600:SF2">
    <property type="entry name" value="GAMETE ENRICHED GENE 10 PROTEIN-RELATED"/>
    <property type="match status" value="1"/>
</dbReference>
<dbReference type="SMART" id="SM00091">
    <property type="entry name" value="PAS"/>
    <property type="match status" value="1"/>
</dbReference>
<dbReference type="InterPro" id="IPR052994">
    <property type="entry name" value="Tiny_macrocysts_regulators"/>
</dbReference>